<proteinExistence type="predicted"/>
<dbReference type="SUPFAM" id="SSF53850">
    <property type="entry name" value="Periplasmic binding protein-like II"/>
    <property type="match status" value="1"/>
</dbReference>
<reference evidence="1" key="1">
    <citation type="journal article" date="2014" name="Front. Microbiol.">
        <title>High frequency of phylogenetically diverse reductive dehalogenase-homologous genes in deep subseafloor sedimentary metagenomes.</title>
        <authorList>
            <person name="Kawai M."/>
            <person name="Futagami T."/>
            <person name="Toyoda A."/>
            <person name="Takaki Y."/>
            <person name="Nishi S."/>
            <person name="Hori S."/>
            <person name="Arai W."/>
            <person name="Tsubouchi T."/>
            <person name="Morono Y."/>
            <person name="Uchiyama I."/>
            <person name="Ito T."/>
            <person name="Fujiyama A."/>
            <person name="Inagaki F."/>
            <person name="Takami H."/>
        </authorList>
    </citation>
    <scope>NUCLEOTIDE SEQUENCE</scope>
    <source>
        <strain evidence="1">Expedition CK06-06</strain>
    </source>
</reference>
<dbReference type="InterPro" id="IPR006059">
    <property type="entry name" value="SBP"/>
</dbReference>
<dbReference type="InterPro" id="IPR050490">
    <property type="entry name" value="Bact_solute-bd_prot1"/>
</dbReference>
<organism evidence="1">
    <name type="scientific">marine sediment metagenome</name>
    <dbReference type="NCBI Taxonomy" id="412755"/>
    <lineage>
        <taxon>unclassified sequences</taxon>
        <taxon>metagenomes</taxon>
        <taxon>ecological metagenomes</taxon>
    </lineage>
</organism>
<name>X1SU17_9ZZZZ</name>
<protein>
    <recommendedName>
        <fullName evidence="2">Extracellular solute-binding protein</fullName>
    </recommendedName>
</protein>
<dbReference type="Gene3D" id="3.40.190.10">
    <property type="entry name" value="Periplasmic binding protein-like II"/>
    <property type="match status" value="1"/>
</dbReference>
<comment type="caution">
    <text evidence="1">The sequence shown here is derived from an EMBL/GenBank/DDBJ whole genome shotgun (WGS) entry which is preliminary data.</text>
</comment>
<dbReference type="PANTHER" id="PTHR43649:SF12">
    <property type="entry name" value="DIACETYLCHITOBIOSE BINDING PROTEIN DASA"/>
    <property type="match status" value="1"/>
</dbReference>
<gene>
    <name evidence="1" type="ORF">S12H4_14530</name>
</gene>
<feature type="non-terminal residue" evidence="1">
    <location>
        <position position="1"/>
    </location>
</feature>
<dbReference type="PANTHER" id="PTHR43649">
    <property type="entry name" value="ARABINOSE-BINDING PROTEIN-RELATED"/>
    <property type="match status" value="1"/>
</dbReference>
<accession>X1SU17</accession>
<evidence type="ECO:0000313" key="1">
    <source>
        <dbReference type="EMBL" id="GAI82616.1"/>
    </source>
</evidence>
<sequence>EFFTRDTDGDGRIDLYGCVAQMKRHDAMTCESMNYWYAFGGRIFDDAMNVALDSLESVEGLRFYISLKEFMPPGVTTYTWDEAAIALAQGLAVMGPQWNEFAPVMDDPAKSKVVGKIGYAITPRKISHTPMGGGAGAAISRFSKNKEAAWLFVQWATSKEIQKRIALKGCPTPVRLSVFMDPEVAKEAANSQSPLRQLPAMLKASGIRAWRPRVPEWPEINEIIFTNWSDAIAGTKTPEEAVSVAAKEIRRVMGE</sequence>
<dbReference type="Pfam" id="PF01547">
    <property type="entry name" value="SBP_bac_1"/>
    <property type="match status" value="1"/>
</dbReference>
<dbReference type="AlphaFoldDB" id="X1SU17"/>
<evidence type="ECO:0008006" key="2">
    <source>
        <dbReference type="Google" id="ProtNLM"/>
    </source>
</evidence>
<dbReference type="EMBL" id="BARW01006927">
    <property type="protein sequence ID" value="GAI82616.1"/>
    <property type="molecule type" value="Genomic_DNA"/>
</dbReference>